<evidence type="ECO:0000313" key="3">
    <source>
        <dbReference type="Proteomes" id="UP001211005"/>
    </source>
</evidence>
<dbReference type="Proteomes" id="UP001211005">
    <property type="component" value="Plasmid unnamed2"/>
</dbReference>
<feature type="compositionally biased region" description="Basic and acidic residues" evidence="1">
    <location>
        <begin position="826"/>
        <end position="855"/>
    </location>
</feature>
<feature type="region of interest" description="Disordered" evidence="1">
    <location>
        <begin position="461"/>
        <end position="539"/>
    </location>
</feature>
<reference evidence="2 3" key="1">
    <citation type="submission" date="2022-12" db="EMBL/GenBank/DDBJ databases">
        <title>Hymenobacter canadensis sp. nov. isolated from lake water of the Cambridge Bay, Canada.</title>
        <authorList>
            <person name="Kim W.H."/>
            <person name="Lee Y.M."/>
        </authorList>
    </citation>
    <scope>NUCLEOTIDE SEQUENCE [LARGE SCALE GENOMIC DNA]</scope>
    <source>
        <strain evidence="2 3">PAMC 29467</strain>
        <plasmid evidence="2 3">unnamed2</plasmid>
    </source>
</reference>
<gene>
    <name evidence="2" type="ORF">O3303_21700</name>
</gene>
<evidence type="ECO:0000313" key="2">
    <source>
        <dbReference type="EMBL" id="WBA44293.1"/>
    </source>
</evidence>
<feature type="compositionally biased region" description="Low complexity" evidence="1">
    <location>
        <begin position="479"/>
        <end position="495"/>
    </location>
</feature>
<evidence type="ECO:0000256" key="1">
    <source>
        <dbReference type="SAM" id="MobiDB-lite"/>
    </source>
</evidence>
<feature type="compositionally biased region" description="Basic and acidic residues" evidence="1">
    <location>
        <begin position="526"/>
        <end position="539"/>
    </location>
</feature>
<feature type="compositionally biased region" description="Basic and acidic residues" evidence="1">
    <location>
        <begin position="461"/>
        <end position="478"/>
    </location>
</feature>
<dbReference type="EMBL" id="CP114769">
    <property type="protein sequence ID" value="WBA44293.1"/>
    <property type="molecule type" value="Genomic_DNA"/>
</dbReference>
<feature type="region of interest" description="Disordered" evidence="1">
    <location>
        <begin position="113"/>
        <end position="138"/>
    </location>
</feature>
<proteinExistence type="predicted"/>
<sequence>MNAPRENDPTELDRFKRDIDLVDYAQRQGYSIKKESRRGDWHHLVKDDEHVIVTRKTEGHQVYLNTGDDRDAGSIIDFAKTRGGDGHGLNLGQVRQQLREYLDGAPAPARVYATPPDTGRLSSLPVGDPEQARQAEEERRTRLISEVLGVKKELTDRSYLHGRGIMDATLDSPAFQGRIFTAQQNEHRNTAFPLYNEHGLASVEQKNEHYKSLLPLPKNGIWVSHPTDGKDTPVARLVVSESAIDSLSHFQLKHGQDSQNTLYIATSGTPTEAQVALIQRVIDKQQPQQVVLANDRDAGGRQFNINYLNELQPARPLVPVAEQEAYREAGRPVEWHATSDKYHISLKVTFHHESAEQGAGQVQQLSERVEKINQTQQDGPSLGVEVQRSTEQATIVRLTVARADTAQLEVVAQELYRQREQRRGEAERQHESFLRVDYPLAKDFNKELEYVNQGLSAEQIRDAAQREESQRESERQQRLAEAQRLAQEQRALARQAQRERENSPEAPQERHVNHFHQAVPGAATAEGDRPTRSYRTEQEAAEHTAQFVHAKDAGLVLLKEYIDDNPPPAGRRVDEDEREELRDRARYVKSAAATSLSAATPTEQKSATWQIDELEPNTTGRAEAWKAILDNSGYSMRTSDIRSTMDERGMRRAEFDMSYRNDQSDIAIIHAIVTNTNARAAAGKEQYAGVSVVEPDADRAARQMAAEAASIQPHTRDRSLDVAAKPGAAVQAVEPQAVNPETLGNEKQVIIRVDELAISPGERGQAEAVQAAIASSGAKTSELQSTVDAEGTRHSEIKVSYRTDQPEIAQVSQTLDAVALHPGSHVIEHGRDRAERQAASHRSQEGKERSPQLER</sequence>
<dbReference type="RefSeq" id="WP_269562311.1">
    <property type="nucleotide sequence ID" value="NZ_CP114769.1"/>
</dbReference>
<feature type="region of interest" description="Disordered" evidence="1">
    <location>
        <begin position="822"/>
        <end position="855"/>
    </location>
</feature>
<accession>A0ABY7LV81</accession>
<protein>
    <submittedName>
        <fullName evidence="2">Toprim domain-containing protein</fullName>
    </submittedName>
</protein>
<dbReference type="Pfam" id="PF13155">
    <property type="entry name" value="Toprim_2"/>
    <property type="match status" value="1"/>
</dbReference>
<feature type="compositionally biased region" description="Basic and acidic residues" evidence="1">
    <location>
        <begin position="496"/>
        <end position="512"/>
    </location>
</feature>
<name>A0ABY7LV81_9BACT</name>
<organism evidence="2 3">
    <name type="scientific">Hymenobacter canadensis</name>
    <dbReference type="NCBI Taxonomy" id="2999067"/>
    <lineage>
        <taxon>Bacteria</taxon>
        <taxon>Pseudomonadati</taxon>
        <taxon>Bacteroidota</taxon>
        <taxon>Cytophagia</taxon>
        <taxon>Cytophagales</taxon>
        <taxon>Hymenobacteraceae</taxon>
        <taxon>Hymenobacter</taxon>
    </lineage>
</organism>
<keyword evidence="2" id="KW-0614">Plasmid</keyword>
<keyword evidence="3" id="KW-1185">Reference proteome</keyword>
<geneLocation type="plasmid" evidence="2 3">
    <name>unnamed2</name>
</geneLocation>